<accession>A0AAD4L695</accession>
<dbReference type="PANTHER" id="PTHR38123">
    <property type="entry name" value="CELL WALL SERINE-THREONINE-RICH GALACTOMANNOPROTEIN MP1 (AFU_ORTHOLOGUE AFUA_4G03240)"/>
    <property type="match status" value="1"/>
</dbReference>
<sequence length="181" mass="18949">MFRSLLFGLFVASLAQCSVIKRDAPGIVASLNAISSQLATMNSTLNTFPGGAGNTLVALQVQGEAQTLLDTINNGTKVANQTGPLDVNDSALVVDAVLTLQPNIYGVLNHIIAAKPDFDTAVLGLASAAILVKSDLTNLKNSTDQLFSATVSKLVTDIQNLAPLVQALVDLYFVEAINTYS</sequence>
<dbReference type="Pfam" id="PF12296">
    <property type="entry name" value="HsbA"/>
    <property type="match status" value="1"/>
</dbReference>
<comment type="caution">
    <text evidence="2">The sequence shown here is derived from an EMBL/GenBank/DDBJ whole genome shotgun (WGS) entry which is preliminary data.</text>
</comment>
<dbReference type="GeneID" id="70245152"/>
<feature type="chain" id="PRO_5042186202" evidence="1">
    <location>
        <begin position="18"/>
        <end position="181"/>
    </location>
</feature>
<dbReference type="Gene3D" id="1.20.1280.140">
    <property type="match status" value="1"/>
</dbReference>
<protein>
    <submittedName>
        <fullName evidence="2">Hydrophobic surface binding protein A-domain-containing protein</fullName>
    </submittedName>
</protein>
<dbReference type="Proteomes" id="UP001201262">
    <property type="component" value="Unassembled WGS sequence"/>
</dbReference>
<feature type="signal peptide" evidence="1">
    <location>
        <begin position="1"/>
        <end position="17"/>
    </location>
</feature>
<dbReference type="PANTHER" id="PTHR38123:SF4">
    <property type="entry name" value="CELL WALL GALACTOMANNOPROTEIN, PUTATIVE (AFU_ORTHOLOGUE AFUA_4G00870)-RELATED"/>
    <property type="match status" value="1"/>
</dbReference>
<evidence type="ECO:0000313" key="3">
    <source>
        <dbReference type="Proteomes" id="UP001201262"/>
    </source>
</evidence>
<dbReference type="GO" id="GO:0005576">
    <property type="term" value="C:extracellular region"/>
    <property type="evidence" value="ECO:0007669"/>
    <property type="project" value="TreeGrafter"/>
</dbReference>
<keyword evidence="1" id="KW-0732">Signal</keyword>
<dbReference type="InterPro" id="IPR021054">
    <property type="entry name" value="Cell_wall_mannoprotein_1"/>
</dbReference>
<dbReference type="RefSeq" id="XP_046077986.1">
    <property type="nucleotide sequence ID" value="XM_046214865.1"/>
</dbReference>
<dbReference type="EMBL" id="JAJTJA010000001">
    <property type="protein sequence ID" value="KAH8705365.1"/>
    <property type="molecule type" value="Genomic_DNA"/>
</dbReference>
<reference evidence="2" key="1">
    <citation type="submission" date="2021-12" db="EMBL/GenBank/DDBJ databases">
        <title>Convergent genome expansion in fungi linked to evolution of root-endophyte symbiosis.</title>
        <authorList>
            <consortium name="DOE Joint Genome Institute"/>
            <person name="Ke Y.-H."/>
            <person name="Bonito G."/>
            <person name="Liao H.-L."/>
            <person name="Looney B."/>
            <person name="Rojas-Flechas A."/>
            <person name="Nash J."/>
            <person name="Hameed K."/>
            <person name="Schadt C."/>
            <person name="Martin F."/>
            <person name="Crous P.W."/>
            <person name="Miettinen O."/>
            <person name="Magnuson J.K."/>
            <person name="Labbe J."/>
            <person name="Jacobson D."/>
            <person name="Doktycz M.J."/>
            <person name="Veneault-Fourrey C."/>
            <person name="Kuo A."/>
            <person name="Mondo S."/>
            <person name="Calhoun S."/>
            <person name="Riley R."/>
            <person name="Ohm R."/>
            <person name="LaButti K."/>
            <person name="Andreopoulos B."/>
            <person name="Pangilinan J."/>
            <person name="Nolan M."/>
            <person name="Tritt A."/>
            <person name="Clum A."/>
            <person name="Lipzen A."/>
            <person name="Daum C."/>
            <person name="Barry K."/>
            <person name="Grigoriev I.V."/>
            <person name="Vilgalys R."/>
        </authorList>
    </citation>
    <scope>NUCLEOTIDE SEQUENCE</scope>
    <source>
        <strain evidence="2">PMI_201</strain>
    </source>
</reference>
<organism evidence="2 3">
    <name type="scientific">Talaromyces proteolyticus</name>
    <dbReference type="NCBI Taxonomy" id="1131652"/>
    <lineage>
        <taxon>Eukaryota</taxon>
        <taxon>Fungi</taxon>
        <taxon>Dikarya</taxon>
        <taxon>Ascomycota</taxon>
        <taxon>Pezizomycotina</taxon>
        <taxon>Eurotiomycetes</taxon>
        <taxon>Eurotiomycetidae</taxon>
        <taxon>Eurotiales</taxon>
        <taxon>Trichocomaceae</taxon>
        <taxon>Talaromyces</taxon>
        <taxon>Talaromyces sect. Bacilispori</taxon>
    </lineage>
</organism>
<name>A0AAD4L695_9EURO</name>
<evidence type="ECO:0000313" key="2">
    <source>
        <dbReference type="EMBL" id="KAH8705365.1"/>
    </source>
</evidence>
<proteinExistence type="predicted"/>
<evidence type="ECO:0000256" key="1">
    <source>
        <dbReference type="SAM" id="SignalP"/>
    </source>
</evidence>
<keyword evidence="3" id="KW-1185">Reference proteome</keyword>
<dbReference type="AlphaFoldDB" id="A0AAD4L695"/>
<gene>
    <name evidence="2" type="ORF">BGW36DRAFT_367430</name>
</gene>